<accession>A9KDR8</accession>
<dbReference type="Proteomes" id="UP000008555">
    <property type="component" value="Chromosome"/>
</dbReference>
<gene>
    <name evidence="3" type="ordered locus">CBUD_0743</name>
</gene>
<feature type="domain" description="Mce/MlaD" evidence="2">
    <location>
        <begin position="39"/>
        <end position="114"/>
    </location>
</feature>
<keyword evidence="1" id="KW-0472">Membrane</keyword>
<sequence>MDTKVNYTLVGFFIILLGAASIVIFLWFSTFRHRQTFDTYLVYMHEEVSGISTQTPVRFNGVKVGYVQKIEINPADPQQVVLTLKIKHETPITTSTVATLRSEGIMGTDYVALKALTATAPPLIAKPGEKYPVIPSEPSLLMKLSTALQEVTKTIKELSDNVGKVFDEKNRRAISASLVNIQKVTKTLSDNSENIDATLHSMKQLMKNSAKASEQLPTIMHQLQDTLANIKITARQFDRAGHGIELTVGDAHTAMQSMSTQILPTVQQLLTKLNATAAHLQQLSIELQHNPSMLVRGKYPPPPGPGER</sequence>
<dbReference type="EMBL" id="CP000733">
    <property type="protein sequence ID" value="ABS77145.1"/>
    <property type="molecule type" value="Genomic_DNA"/>
</dbReference>
<dbReference type="RefSeq" id="WP_005771786.1">
    <property type="nucleotide sequence ID" value="NC_009727.1"/>
</dbReference>
<evidence type="ECO:0000313" key="4">
    <source>
        <dbReference type="Proteomes" id="UP000008555"/>
    </source>
</evidence>
<evidence type="ECO:0000259" key="2">
    <source>
        <dbReference type="Pfam" id="PF02470"/>
    </source>
</evidence>
<dbReference type="InterPro" id="IPR003399">
    <property type="entry name" value="Mce/MlaD"/>
</dbReference>
<organism evidence="3 4">
    <name type="scientific">Coxiella burnetii (strain Dugway 5J108-111)</name>
    <dbReference type="NCBI Taxonomy" id="434922"/>
    <lineage>
        <taxon>Bacteria</taxon>
        <taxon>Pseudomonadati</taxon>
        <taxon>Pseudomonadota</taxon>
        <taxon>Gammaproteobacteria</taxon>
        <taxon>Legionellales</taxon>
        <taxon>Coxiellaceae</taxon>
        <taxon>Coxiella</taxon>
    </lineage>
</organism>
<dbReference type="KEGG" id="cbd:CBUD_0743"/>
<dbReference type="AlphaFoldDB" id="A9KDR8"/>
<keyword evidence="1" id="KW-1133">Transmembrane helix</keyword>
<protein>
    <submittedName>
        <fullName evidence="3">Hypothetical exported protein</fullName>
    </submittedName>
</protein>
<dbReference type="PANTHER" id="PTHR36698">
    <property type="entry name" value="BLL5892 PROTEIN"/>
    <property type="match status" value="1"/>
</dbReference>
<keyword evidence="1" id="KW-0812">Transmembrane</keyword>
<dbReference type="Pfam" id="PF02470">
    <property type="entry name" value="MlaD"/>
    <property type="match status" value="1"/>
</dbReference>
<reference evidence="3 4" key="1">
    <citation type="journal article" date="2009" name="Infect. Immun.">
        <title>Comparative genomics reveal extensive transposon-mediated genomic plasticity and diversity among potential effector proteins within the genus Coxiella.</title>
        <authorList>
            <person name="Beare P.A."/>
            <person name="Unsworth N."/>
            <person name="Andoh M."/>
            <person name="Voth D.E."/>
            <person name="Omsland A."/>
            <person name="Gilk S.D."/>
            <person name="Williams K.P."/>
            <person name="Sobral B.W."/>
            <person name="Kupko J.J.III."/>
            <person name="Porcella S.F."/>
            <person name="Samuel J.E."/>
            <person name="Heinzen R.A."/>
        </authorList>
    </citation>
    <scope>NUCLEOTIDE SEQUENCE [LARGE SCALE GENOMIC DNA]</scope>
    <source>
        <strain evidence="3 4">Dugway 5J108-111</strain>
    </source>
</reference>
<evidence type="ECO:0000256" key="1">
    <source>
        <dbReference type="SAM" id="Phobius"/>
    </source>
</evidence>
<evidence type="ECO:0000313" key="3">
    <source>
        <dbReference type="EMBL" id="ABS77145.1"/>
    </source>
</evidence>
<name>A9KDR8_COXBN</name>
<dbReference type="PANTHER" id="PTHR36698:SF2">
    <property type="entry name" value="MCE_MLAD DOMAIN-CONTAINING PROTEIN"/>
    <property type="match status" value="1"/>
</dbReference>
<dbReference type="HOGENOM" id="CLU_013850_1_0_6"/>
<proteinExistence type="predicted"/>
<feature type="transmembrane region" description="Helical" evidence="1">
    <location>
        <begin position="6"/>
        <end position="28"/>
    </location>
</feature>